<evidence type="ECO:0000256" key="1">
    <source>
        <dbReference type="SAM" id="SignalP"/>
    </source>
</evidence>
<evidence type="ECO:0008006" key="4">
    <source>
        <dbReference type="Google" id="ProtNLM"/>
    </source>
</evidence>
<accession>A0A9N7YMU8</accession>
<comment type="caution">
    <text evidence="2">The sequence shown here is derived from an EMBL/GenBank/DDBJ whole genome shotgun (WGS) entry which is preliminary data.</text>
</comment>
<organism evidence="2 3">
    <name type="scientific">Pleuronectes platessa</name>
    <name type="common">European plaice</name>
    <dbReference type="NCBI Taxonomy" id="8262"/>
    <lineage>
        <taxon>Eukaryota</taxon>
        <taxon>Metazoa</taxon>
        <taxon>Chordata</taxon>
        <taxon>Craniata</taxon>
        <taxon>Vertebrata</taxon>
        <taxon>Euteleostomi</taxon>
        <taxon>Actinopterygii</taxon>
        <taxon>Neopterygii</taxon>
        <taxon>Teleostei</taxon>
        <taxon>Neoteleostei</taxon>
        <taxon>Acanthomorphata</taxon>
        <taxon>Carangaria</taxon>
        <taxon>Pleuronectiformes</taxon>
        <taxon>Pleuronectoidei</taxon>
        <taxon>Pleuronectidae</taxon>
        <taxon>Pleuronectes</taxon>
    </lineage>
</organism>
<dbReference type="Proteomes" id="UP001153269">
    <property type="component" value="Unassembled WGS sequence"/>
</dbReference>
<feature type="signal peptide" evidence="1">
    <location>
        <begin position="1"/>
        <end position="19"/>
    </location>
</feature>
<protein>
    <recommendedName>
        <fullName evidence="4">Secreted protein</fullName>
    </recommendedName>
</protein>
<proteinExistence type="predicted"/>
<dbReference type="AlphaFoldDB" id="A0A9N7YMU8"/>
<sequence length="140" mass="15605">MAAVPGPLIAMSFCGSILADCFVLTPHNNQLRHCQRNTHSTRVRADPFPRLPPSLFHLWWLEGNGLTHLGGWGPVANRLCSTTSQGMFQRTTNSRTWCVSLLLGQRGEEQRIREGGNPEKTQHDSACSSRLACTSFWSQL</sequence>
<dbReference type="EMBL" id="CADEAL010001187">
    <property type="protein sequence ID" value="CAB1429934.1"/>
    <property type="molecule type" value="Genomic_DNA"/>
</dbReference>
<feature type="chain" id="PRO_5040172363" description="Secreted protein" evidence="1">
    <location>
        <begin position="20"/>
        <end position="140"/>
    </location>
</feature>
<gene>
    <name evidence="2" type="ORF">PLEPLA_LOCUS17914</name>
</gene>
<evidence type="ECO:0000313" key="3">
    <source>
        <dbReference type="Proteomes" id="UP001153269"/>
    </source>
</evidence>
<name>A0A9N7YMU8_PLEPL</name>
<keyword evidence="3" id="KW-1185">Reference proteome</keyword>
<reference evidence="2" key="1">
    <citation type="submission" date="2020-03" db="EMBL/GenBank/DDBJ databases">
        <authorList>
            <person name="Weist P."/>
        </authorList>
    </citation>
    <scope>NUCLEOTIDE SEQUENCE</scope>
</reference>
<evidence type="ECO:0000313" key="2">
    <source>
        <dbReference type="EMBL" id="CAB1429934.1"/>
    </source>
</evidence>
<keyword evidence="1" id="KW-0732">Signal</keyword>